<dbReference type="InterPro" id="IPR037883">
    <property type="entry name" value="Knr4/Smi1-like_sf"/>
</dbReference>
<protein>
    <submittedName>
        <fullName evidence="3">SMI1/KNR4 family protein</fullName>
    </submittedName>
</protein>
<dbReference type="AlphaFoldDB" id="A0A7U4XTF3"/>
<reference evidence="2 4" key="2">
    <citation type="journal article" date="2015" name="PLoS ONE">
        <title>A universal mariner transposon system for forward genetic studies in the genus clostridium.</title>
        <authorList>
            <person name="Zhang Y."/>
            <person name="Grosse-Honebrink A."/>
            <person name="Minton N.P."/>
        </authorList>
    </citation>
    <scope>NUCLEOTIDE SEQUENCE [LARGE SCALE GENOMIC DNA]</scope>
    <source>
        <strain evidence="2 4">NCIMB 10696</strain>
    </source>
</reference>
<dbReference type="InterPro" id="IPR018958">
    <property type="entry name" value="Knr4/Smi1-like_dom"/>
</dbReference>
<dbReference type="Pfam" id="PF14568">
    <property type="entry name" value="SUKH_6"/>
    <property type="match status" value="1"/>
</dbReference>
<reference evidence="3 5" key="3">
    <citation type="submission" date="2017-09" db="EMBL/GenBank/DDBJ databases">
        <title>FDA dAtabase for Regulatory Grade micrObial Sequences (FDA-ARGOS): Supporting development and validation of Infectious Disease Dx tests.</title>
        <authorList>
            <person name="Kerrigan L."/>
            <person name="Long C."/>
            <person name="Tallon L.J."/>
            <person name="Sadzewicz L."/>
            <person name="Ott S."/>
            <person name="Zhao X."/>
            <person name="Nagaraj S."/>
            <person name="Vavikolanu K."/>
            <person name="Aluvathingal J."/>
            <person name="Nadendla S."/>
            <person name="Sichtig H."/>
        </authorList>
    </citation>
    <scope>NUCLEOTIDE SEQUENCE [LARGE SCALE GENOMIC DNA]</scope>
    <source>
        <strain evidence="3 5">FDAARGOS_423</strain>
    </source>
</reference>
<dbReference type="EMBL" id="PDLH01000007">
    <property type="protein sequence ID" value="PHH01296.1"/>
    <property type="molecule type" value="Genomic_DNA"/>
</dbReference>
<evidence type="ECO:0000313" key="4">
    <source>
        <dbReference type="Proteomes" id="UP000033052"/>
    </source>
</evidence>
<keyword evidence="5" id="KW-1185">Reference proteome</keyword>
<sequence>MFDDNILKNLWNDCDYSYKEYISDYPTDEIIKQVEQEILYKLPESYIELMRIHNGGLLKKDAIRTETPTSWAEDHIGITGLFSIALDKSCSLCGEFGSRFWIEEWEYPDIGVAIADCPSAGHDMIFLDYRECGPKGEPSVVHIDQEYDYAITKLADNFKKFICNLISEEEFDLEDESLGNGSYIS</sequence>
<dbReference type="Proteomes" id="UP000223854">
    <property type="component" value="Unassembled WGS sequence"/>
</dbReference>
<evidence type="ECO:0000313" key="3">
    <source>
        <dbReference type="EMBL" id="PHH01296.1"/>
    </source>
</evidence>
<accession>A0A7U4XTF3</accession>
<dbReference type="EMBL" id="CP009225">
    <property type="protein sequence ID" value="AKC61472.1"/>
    <property type="molecule type" value="Genomic_DNA"/>
</dbReference>
<dbReference type="KEGG" id="cld:CLSPO_c07510"/>
<dbReference type="GeneID" id="92937500"/>
<dbReference type="SUPFAM" id="SSF160631">
    <property type="entry name" value="SMI1/KNR4-like"/>
    <property type="match status" value="1"/>
</dbReference>
<evidence type="ECO:0000313" key="5">
    <source>
        <dbReference type="Proteomes" id="UP000223854"/>
    </source>
</evidence>
<dbReference type="RefSeq" id="WP_003492904.1">
    <property type="nucleotide sequence ID" value="NZ_CBCRVC010000011.1"/>
</dbReference>
<dbReference type="Gene3D" id="3.40.1580.10">
    <property type="entry name" value="SMI1/KNR4-like"/>
    <property type="match status" value="1"/>
</dbReference>
<proteinExistence type="predicted"/>
<feature type="domain" description="Knr4/Smi1-like" evidence="1">
    <location>
        <begin position="26"/>
        <end position="164"/>
    </location>
</feature>
<dbReference type="Proteomes" id="UP000033052">
    <property type="component" value="Chromosome"/>
</dbReference>
<organism evidence="2 4">
    <name type="scientific">Clostridium sporogenes</name>
    <dbReference type="NCBI Taxonomy" id="1509"/>
    <lineage>
        <taxon>Bacteria</taxon>
        <taxon>Bacillati</taxon>
        <taxon>Bacillota</taxon>
        <taxon>Clostridia</taxon>
        <taxon>Eubacteriales</taxon>
        <taxon>Clostridiaceae</taxon>
        <taxon>Clostridium</taxon>
    </lineage>
</organism>
<evidence type="ECO:0000259" key="1">
    <source>
        <dbReference type="SMART" id="SM00860"/>
    </source>
</evidence>
<reference evidence="2" key="1">
    <citation type="submission" date="2014-08" db="EMBL/GenBank/DDBJ databases">
        <authorList>
            <person name="Kubiak A."/>
            <person name="Poehlein A."/>
            <person name="Daniel R."/>
            <person name="Minton N.P."/>
        </authorList>
    </citation>
    <scope>NUCLEOTIDE SEQUENCE</scope>
    <source>
        <strain evidence="2">NCIMB 10696</strain>
    </source>
</reference>
<evidence type="ECO:0000313" key="2">
    <source>
        <dbReference type="EMBL" id="AKC61472.1"/>
    </source>
</evidence>
<name>A0A7U4XTF3_CLOSG</name>
<gene>
    <name evidence="2" type="ORF">CLSPO_c07510</name>
    <name evidence="3" type="ORF">CRX47_16185</name>
</gene>
<dbReference type="SMART" id="SM00860">
    <property type="entry name" value="SMI1_KNR4"/>
    <property type="match status" value="1"/>
</dbReference>